<dbReference type="Proteomes" id="UP000799424">
    <property type="component" value="Unassembled WGS sequence"/>
</dbReference>
<reference evidence="1" key="1">
    <citation type="journal article" date="2020" name="Stud. Mycol.">
        <title>101 Dothideomycetes genomes: a test case for predicting lifestyles and emergence of pathogens.</title>
        <authorList>
            <person name="Haridas S."/>
            <person name="Albert R."/>
            <person name="Binder M."/>
            <person name="Bloem J."/>
            <person name="Labutti K."/>
            <person name="Salamov A."/>
            <person name="Andreopoulos B."/>
            <person name="Baker S."/>
            <person name="Barry K."/>
            <person name="Bills G."/>
            <person name="Bluhm B."/>
            <person name="Cannon C."/>
            <person name="Castanera R."/>
            <person name="Culley D."/>
            <person name="Daum C."/>
            <person name="Ezra D."/>
            <person name="Gonzalez J."/>
            <person name="Henrissat B."/>
            <person name="Kuo A."/>
            <person name="Liang C."/>
            <person name="Lipzen A."/>
            <person name="Lutzoni F."/>
            <person name="Magnuson J."/>
            <person name="Mondo S."/>
            <person name="Nolan M."/>
            <person name="Ohm R."/>
            <person name="Pangilinan J."/>
            <person name="Park H.-J."/>
            <person name="Ramirez L."/>
            <person name="Alfaro M."/>
            <person name="Sun H."/>
            <person name="Tritt A."/>
            <person name="Yoshinaga Y."/>
            <person name="Zwiers L.-H."/>
            <person name="Turgeon B."/>
            <person name="Goodwin S."/>
            <person name="Spatafora J."/>
            <person name="Crous P."/>
            <person name="Grigoriev I."/>
        </authorList>
    </citation>
    <scope>NUCLEOTIDE SEQUENCE</scope>
    <source>
        <strain evidence="1">CBS 113818</strain>
    </source>
</reference>
<keyword evidence="2" id="KW-1185">Reference proteome</keyword>
<gene>
    <name evidence="1" type="ORF">CC86DRAFT_156088</name>
</gene>
<name>A0A6A6ZC38_9PLEO</name>
<protein>
    <recommendedName>
        <fullName evidence="3">F-box domain-containing protein</fullName>
    </recommendedName>
</protein>
<evidence type="ECO:0000313" key="2">
    <source>
        <dbReference type="Proteomes" id="UP000799424"/>
    </source>
</evidence>
<dbReference type="OrthoDB" id="3800085at2759"/>
<proteinExistence type="predicted"/>
<sequence length="138" mass="15893">MSLHALPTGLDTKIIEYLEHKACNNISRVSRYNRKISKPLLYDRIHLQSFDSAGIKLLLTTLLGCDDLLYHTHSVYIECNEDCRPVAAPPDPDVFTKLERGSCTDEPYNLFGCHLMMIKEHIDSLVDRIFRLMSRWLG</sequence>
<organism evidence="1 2">
    <name type="scientific">Ophiobolus disseminans</name>
    <dbReference type="NCBI Taxonomy" id="1469910"/>
    <lineage>
        <taxon>Eukaryota</taxon>
        <taxon>Fungi</taxon>
        <taxon>Dikarya</taxon>
        <taxon>Ascomycota</taxon>
        <taxon>Pezizomycotina</taxon>
        <taxon>Dothideomycetes</taxon>
        <taxon>Pleosporomycetidae</taxon>
        <taxon>Pleosporales</taxon>
        <taxon>Pleosporineae</taxon>
        <taxon>Phaeosphaeriaceae</taxon>
        <taxon>Ophiobolus</taxon>
    </lineage>
</organism>
<evidence type="ECO:0008006" key="3">
    <source>
        <dbReference type="Google" id="ProtNLM"/>
    </source>
</evidence>
<dbReference type="EMBL" id="MU006250">
    <property type="protein sequence ID" value="KAF2818681.1"/>
    <property type="molecule type" value="Genomic_DNA"/>
</dbReference>
<dbReference type="AlphaFoldDB" id="A0A6A6ZC38"/>
<accession>A0A6A6ZC38</accession>
<evidence type="ECO:0000313" key="1">
    <source>
        <dbReference type="EMBL" id="KAF2818681.1"/>
    </source>
</evidence>